<evidence type="ECO:0000313" key="2">
    <source>
        <dbReference type="EnsemblMetazoa" id="GPAI020817-PA"/>
    </source>
</evidence>
<keyword evidence="1" id="KW-0812">Transmembrane</keyword>
<feature type="transmembrane region" description="Helical" evidence="1">
    <location>
        <begin position="26"/>
        <end position="44"/>
    </location>
</feature>
<organism evidence="2 3">
    <name type="scientific">Glossina pallidipes</name>
    <name type="common">Tsetse fly</name>
    <dbReference type="NCBI Taxonomy" id="7398"/>
    <lineage>
        <taxon>Eukaryota</taxon>
        <taxon>Metazoa</taxon>
        <taxon>Ecdysozoa</taxon>
        <taxon>Arthropoda</taxon>
        <taxon>Hexapoda</taxon>
        <taxon>Insecta</taxon>
        <taxon>Pterygota</taxon>
        <taxon>Neoptera</taxon>
        <taxon>Endopterygota</taxon>
        <taxon>Diptera</taxon>
        <taxon>Brachycera</taxon>
        <taxon>Muscomorpha</taxon>
        <taxon>Hippoboscoidea</taxon>
        <taxon>Glossinidae</taxon>
        <taxon>Glossina</taxon>
    </lineage>
</organism>
<dbReference type="InterPro" id="IPR007217">
    <property type="entry name" value="Per1-like"/>
</dbReference>
<keyword evidence="1" id="KW-0333">Golgi apparatus</keyword>
<keyword evidence="1" id="KW-0337">GPI-anchor biosynthesis</keyword>
<keyword evidence="1" id="KW-0472">Membrane</keyword>
<dbReference type="Proteomes" id="UP000092445">
    <property type="component" value="Unassembled WGS sequence"/>
</dbReference>
<comment type="subcellular location">
    <subcellularLocation>
        <location evidence="1">Golgi apparatus membrane</location>
        <topology evidence="1">Multi-pass membrane protein</topology>
    </subcellularLocation>
</comment>
<dbReference type="VEuPathDB" id="VectorBase:GPAI020817"/>
<comment type="function">
    <text evidence="1">Involved in the lipid remodeling steps of GPI-anchor maturation.</text>
</comment>
<dbReference type="GO" id="GO:0000139">
    <property type="term" value="C:Golgi membrane"/>
    <property type="evidence" value="ECO:0007669"/>
    <property type="project" value="UniProtKB-SubCell"/>
</dbReference>
<evidence type="ECO:0000313" key="3">
    <source>
        <dbReference type="Proteomes" id="UP000092445"/>
    </source>
</evidence>
<comment type="caution">
    <text evidence="1">Lacks conserved residue(s) required for the propagation of feature annotation.</text>
</comment>
<keyword evidence="3" id="KW-1185">Reference proteome</keyword>
<reference evidence="3" key="1">
    <citation type="submission" date="2014-03" db="EMBL/GenBank/DDBJ databases">
        <authorList>
            <person name="Aksoy S."/>
            <person name="Warren W."/>
            <person name="Wilson R.K."/>
        </authorList>
    </citation>
    <scope>NUCLEOTIDE SEQUENCE [LARGE SCALE GENOMIC DNA]</scope>
    <source>
        <strain evidence="3">IAEA</strain>
    </source>
</reference>
<dbReference type="AlphaFoldDB" id="A0A1A9ZPB9"/>
<reference evidence="2" key="2">
    <citation type="submission" date="2020-05" db="UniProtKB">
        <authorList>
            <consortium name="EnsemblMetazoa"/>
        </authorList>
    </citation>
    <scope>IDENTIFICATION</scope>
    <source>
        <strain evidence="2">IAEA</strain>
    </source>
</reference>
<name>A0A1A9ZPB9_GLOPL</name>
<dbReference type="EnsemblMetazoa" id="GPAI020817-RA">
    <property type="protein sequence ID" value="GPAI020817-PA"/>
    <property type="gene ID" value="GPAI020817"/>
</dbReference>
<dbReference type="Pfam" id="PF04080">
    <property type="entry name" value="Per1"/>
    <property type="match status" value="1"/>
</dbReference>
<proteinExistence type="inferred from homology"/>
<protein>
    <recommendedName>
        <fullName evidence="1">Post-GPI attachment to proteins factor 3</fullName>
    </recommendedName>
</protein>
<keyword evidence="1" id="KW-1133">Transmembrane helix</keyword>
<evidence type="ECO:0000256" key="1">
    <source>
        <dbReference type="RuleBase" id="RU365066"/>
    </source>
</evidence>
<dbReference type="GO" id="GO:0006506">
    <property type="term" value="P:GPI anchor biosynthetic process"/>
    <property type="evidence" value="ECO:0007669"/>
    <property type="project" value="UniProtKB-KW"/>
</dbReference>
<accession>A0A1A9ZPB9</accession>
<sequence length="89" mass="10219">MAIEPYFLSSIVKTAKDKIVRLAFKMLRFVSLGVLSYYVNYFAYLRAGKFSYSCNMGANVATVGLSMSLELLDFRPILWIFEAHALWHL</sequence>
<dbReference type="STRING" id="7398.A0A1A9ZPB9"/>
<comment type="similarity">
    <text evidence="1">Belongs to the PGAP3 family.</text>
</comment>